<keyword evidence="1" id="KW-0812">Transmembrane</keyword>
<accession>A0A2P8CV34</accession>
<comment type="caution">
    <text evidence="2">The sequence shown here is derived from an EMBL/GenBank/DDBJ whole genome shotgun (WGS) entry which is preliminary data.</text>
</comment>
<evidence type="ECO:0000313" key="2">
    <source>
        <dbReference type="EMBL" id="PSK88818.1"/>
    </source>
</evidence>
<organism evidence="2 3">
    <name type="scientific">Taibaiella chishuiensis</name>
    <dbReference type="NCBI Taxonomy" id="1434707"/>
    <lineage>
        <taxon>Bacteria</taxon>
        <taxon>Pseudomonadati</taxon>
        <taxon>Bacteroidota</taxon>
        <taxon>Chitinophagia</taxon>
        <taxon>Chitinophagales</taxon>
        <taxon>Chitinophagaceae</taxon>
        <taxon>Taibaiella</taxon>
    </lineage>
</organism>
<feature type="transmembrane region" description="Helical" evidence="1">
    <location>
        <begin position="88"/>
        <end position="109"/>
    </location>
</feature>
<sequence>MKVQNMQKKPLEEVMDGLSGKYPGAVIKKPFLTPRTIIVPKDNFKFLVRDKKTFFMIDFIPPVLWVVGAIVLAAVLLSTILSLLAGQLAFGVGGALWIVLAMVIVKAIFKGRNKEKFETFKADVEDALNRRPDASSIF</sequence>
<dbReference type="OrthoDB" id="671934at2"/>
<dbReference type="Proteomes" id="UP000240572">
    <property type="component" value="Unassembled WGS sequence"/>
</dbReference>
<keyword evidence="1" id="KW-0472">Membrane</keyword>
<keyword evidence="3" id="KW-1185">Reference proteome</keyword>
<protein>
    <submittedName>
        <fullName evidence="2">Uncharacterized protein</fullName>
    </submittedName>
</protein>
<dbReference type="RefSeq" id="WP_106525177.1">
    <property type="nucleotide sequence ID" value="NZ_PYGD01000014.1"/>
</dbReference>
<reference evidence="2 3" key="1">
    <citation type="submission" date="2018-03" db="EMBL/GenBank/DDBJ databases">
        <title>Genomic Encyclopedia of Type Strains, Phase III (KMG-III): the genomes of soil and plant-associated and newly described type strains.</title>
        <authorList>
            <person name="Whitman W."/>
        </authorList>
    </citation>
    <scope>NUCLEOTIDE SEQUENCE [LARGE SCALE GENOMIC DNA]</scope>
    <source>
        <strain evidence="2 3">CGMCC 1.12700</strain>
    </source>
</reference>
<dbReference type="AlphaFoldDB" id="A0A2P8CV34"/>
<gene>
    <name evidence="2" type="ORF">B0I18_11429</name>
</gene>
<feature type="transmembrane region" description="Helical" evidence="1">
    <location>
        <begin position="59"/>
        <end position="82"/>
    </location>
</feature>
<keyword evidence="1" id="KW-1133">Transmembrane helix</keyword>
<evidence type="ECO:0000313" key="3">
    <source>
        <dbReference type="Proteomes" id="UP000240572"/>
    </source>
</evidence>
<dbReference type="EMBL" id="PYGD01000014">
    <property type="protein sequence ID" value="PSK88818.1"/>
    <property type="molecule type" value="Genomic_DNA"/>
</dbReference>
<name>A0A2P8CV34_9BACT</name>
<evidence type="ECO:0000256" key="1">
    <source>
        <dbReference type="SAM" id="Phobius"/>
    </source>
</evidence>
<proteinExistence type="predicted"/>